<dbReference type="InterPro" id="IPR051676">
    <property type="entry name" value="UPF0053_domain"/>
</dbReference>
<keyword evidence="7 9" id="KW-0129">CBS domain</keyword>
<organism evidence="15 16">
    <name type="scientific">Lentzea fradiae</name>
    <dbReference type="NCBI Taxonomy" id="200378"/>
    <lineage>
        <taxon>Bacteria</taxon>
        <taxon>Bacillati</taxon>
        <taxon>Actinomycetota</taxon>
        <taxon>Actinomycetes</taxon>
        <taxon>Pseudonocardiales</taxon>
        <taxon>Pseudonocardiaceae</taxon>
        <taxon>Lentzea</taxon>
    </lineage>
</organism>
<dbReference type="InterPro" id="IPR005170">
    <property type="entry name" value="Transptr-assoc_dom"/>
</dbReference>
<keyword evidence="16" id="KW-1185">Reference proteome</keyword>
<feature type="domain" description="CNNM transmembrane" evidence="14">
    <location>
        <begin position="1"/>
        <end position="193"/>
    </location>
</feature>
<evidence type="ECO:0000256" key="2">
    <source>
        <dbReference type="ARBA" id="ARBA00006337"/>
    </source>
</evidence>
<feature type="transmembrane region" description="Helical" evidence="12">
    <location>
        <begin position="87"/>
        <end position="114"/>
    </location>
</feature>
<dbReference type="GO" id="GO:0005886">
    <property type="term" value="C:plasma membrane"/>
    <property type="evidence" value="ECO:0007669"/>
    <property type="project" value="UniProtKB-SubCell"/>
</dbReference>
<gene>
    <name evidence="15" type="ORF">SAMN05216553_103243</name>
</gene>
<evidence type="ECO:0000256" key="3">
    <source>
        <dbReference type="ARBA" id="ARBA00022475"/>
    </source>
</evidence>
<keyword evidence="6 10" id="KW-1133">Transmembrane helix</keyword>
<keyword evidence="4 10" id="KW-0812">Transmembrane</keyword>
<sequence>MDGYGFNLALVAVLVLLNAAFAGSEMALVSLREGQLRSLEREGRHRLVRLARDPNRYFATIQIGITLSGFLASATAAVSLAEPVVPLLSFLGGAANGVAIALVTVLLTFVTLVFGELAPKRLAMQYAVRWSKIIARPLDFLSVVSRPVVWLLSKSTDLVVRIFGGNPDVEEEQMSPEELRDLVEVQQHLNQEQRTIMTGALEIHERKLREVLVPRRMVTVLESGLDTAAAREILATSGHSRAPVTRDGHLDDVVGIVHLRDLLDDGVALTAVARPPMVLPDSVRVTDALRRMKAEHELMALVVDEHGAVGGIVTLEDLLEEIVGEIYDETDSDVVAVRAEPDGSVELDGTFPVHDLPDVGVVLENAPPGPYATIAGLVLVLLGRIPEEPGDVVEVSGWTAEVLAVQHHAITRVRLKRAQPGEETDEQMDEVEVTAKTAE</sequence>
<feature type="compositionally biased region" description="Acidic residues" evidence="11">
    <location>
        <begin position="422"/>
        <end position="432"/>
    </location>
</feature>
<protein>
    <submittedName>
        <fullName evidence="15">Putative hemolysin</fullName>
    </submittedName>
</protein>
<evidence type="ECO:0000313" key="15">
    <source>
        <dbReference type="EMBL" id="SDF77951.1"/>
    </source>
</evidence>
<dbReference type="InterPro" id="IPR036318">
    <property type="entry name" value="FAD-bd_PCMH-like_sf"/>
</dbReference>
<dbReference type="InterPro" id="IPR046342">
    <property type="entry name" value="CBS_dom_sf"/>
</dbReference>
<dbReference type="SMART" id="SM01091">
    <property type="entry name" value="CorC_HlyC"/>
    <property type="match status" value="1"/>
</dbReference>
<evidence type="ECO:0000256" key="10">
    <source>
        <dbReference type="PROSITE-ProRule" id="PRU01193"/>
    </source>
</evidence>
<feature type="transmembrane region" description="Helical" evidence="12">
    <location>
        <begin position="57"/>
        <end position="81"/>
    </location>
</feature>
<evidence type="ECO:0000259" key="13">
    <source>
        <dbReference type="PROSITE" id="PS51371"/>
    </source>
</evidence>
<dbReference type="InterPro" id="IPR002550">
    <property type="entry name" value="CNNM"/>
</dbReference>
<dbReference type="PROSITE" id="PS51846">
    <property type="entry name" value="CNNM"/>
    <property type="match status" value="1"/>
</dbReference>
<evidence type="ECO:0000256" key="6">
    <source>
        <dbReference type="ARBA" id="ARBA00022989"/>
    </source>
</evidence>
<evidence type="ECO:0000259" key="14">
    <source>
        <dbReference type="PROSITE" id="PS51846"/>
    </source>
</evidence>
<dbReference type="SUPFAM" id="SSF56176">
    <property type="entry name" value="FAD-binding/transporter-associated domain-like"/>
    <property type="match status" value="1"/>
</dbReference>
<dbReference type="GO" id="GO:0050660">
    <property type="term" value="F:flavin adenine dinucleotide binding"/>
    <property type="evidence" value="ECO:0007669"/>
    <property type="project" value="InterPro"/>
</dbReference>
<accession>A0A1G7NVE5</accession>
<dbReference type="SUPFAM" id="SSF54631">
    <property type="entry name" value="CBS-domain pair"/>
    <property type="match status" value="1"/>
</dbReference>
<dbReference type="AlphaFoldDB" id="A0A1G7NVE5"/>
<keyword evidence="8 10" id="KW-0472">Membrane</keyword>
<evidence type="ECO:0000256" key="5">
    <source>
        <dbReference type="ARBA" id="ARBA00022737"/>
    </source>
</evidence>
<dbReference type="Gene3D" id="3.10.580.10">
    <property type="entry name" value="CBS-domain"/>
    <property type="match status" value="1"/>
</dbReference>
<dbReference type="Proteomes" id="UP000199623">
    <property type="component" value="Unassembled WGS sequence"/>
</dbReference>
<reference evidence="16" key="1">
    <citation type="submission" date="2016-10" db="EMBL/GenBank/DDBJ databases">
        <authorList>
            <person name="Varghese N."/>
            <person name="Submissions S."/>
        </authorList>
    </citation>
    <scope>NUCLEOTIDE SEQUENCE [LARGE SCALE GENOMIC DNA]</scope>
    <source>
        <strain evidence="16">CGMCC 4.3506</strain>
    </source>
</reference>
<feature type="transmembrane region" description="Helical" evidence="12">
    <location>
        <begin position="6"/>
        <end position="31"/>
    </location>
</feature>
<feature type="domain" description="CBS" evidence="13">
    <location>
        <begin position="272"/>
        <end position="329"/>
    </location>
</feature>
<evidence type="ECO:0000256" key="8">
    <source>
        <dbReference type="ARBA" id="ARBA00023136"/>
    </source>
</evidence>
<name>A0A1G7NVE5_9PSEU</name>
<dbReference type="PROSITE" id="PS51371">
    <property type="entry name" value="CBS"/>
    <property type="match status" value="1"/>
</dbReference>
<keyword evidence="3" id="KW-1003">Cell membrane</keyword>
<dbReference type="Pfam" id="PF03471">
    <property type="entry name" value="CorC_HlyC"/>
    <property type="match status" value="1"/>
</dbReference>
<dbReference type="EMBL" id="FNCC01000003">
    <property type="protein sequence ID" value="SDF77951.1"/>
    <property type="molecule type" value="Genomic_DNA"/>
</dbReference>
<dbReference type="PANTHER" id="PTHR43099">
    <property type="entry name" value="UPF0053 PROTEIN YRKA"/>
    <property type="match status" value="1"/>
</dbReference>
<evidence type="ECO:0000256" key="9">
    <source>
        <dbReference type="PROSITE-ProRule" id="PRU00703"/>
    </source>
</evidence>
<evidence type="ECO:0000256" key="1">
    <source>
        <dbReference type="ARBA" id="ARBA00004651"/>
    </source>
</evidence>
<dbReference type="InterPro" id="IPR044751">
    <property type="entry name" value="Ion_transp-like_CBS"/>
</dbReference>
<evidence type="ECO:0000256" key="4">
    <source>
        <dbReference type="ARBA" id="ARBA00022692"/>
    </source>
</evidence>
<comment type="similarity">
    <text evidence="2">Belongs to the UPF0053 family.</text>
</comment>
<dbReference type="Pfam" id="PF01595">
    <property type="entry name" value="CNNM"/>
    <property type="match status" value="1"/>
</dbReference>
<evidence type="ECO:0000256" key="7">
    <source>
        <dbReference type="ARBA" id="ARBA00023122"/>
    </source>
</evidence>
<evidence type="ECO:0000313" key="16">
    <source>
        <dbReference type="Proteomes" id="UP000199623"/>
    </source>
</evidence>
<dbReference type="Pfam" id="PF00571">
    <property type="entry name" value="CBS"/>
    <property type="match status" value="2"/>
</dbReference>
<keyword evidence="5" id="KW-0677">Repeat</keyword>
<dbReference type="STRING" id="200378.SAMN05216553_103243"/>
<dbReference type="RefSeq" id="WP_090047284.1">
    <property type="nucleotide sequence ID" value="NZ_FNCC01000003.1"/>
</dbReference>
<dbReference type="InterPro" id="IPR000644">
    <property type="entry name" value="CBS_dom"/>
</dbReference>
<feature type="region of interest" description="Disordered" evidence="11">
    <location>
        <begin position="419"/>
        <end position="439"/>
    </location>
</feature>
<evidence type="ECO:0000256" key="11">
    <source>
        <dbReference type="SAM" id="MobiDB-lite"/>
    </source>
</evidence>
<evidence type="ECO:0000256" key="12">
    <source>
        <dbReference type="SAM" id="Phobius"/>
    </source>
</evidence>
<dbReference type="OrthoDB" id="110231at2"/>
<comment type="subcellular location">
    <subcellularLocation>
        <location evidence="1">Cell membrane</location>
        <topology evidence="1">Multi-pass membrane protein</topology>
    </subcellularLocation>
</comment>
<dbReference type="InterPro" id="IPR016169">
    <property type="entry name" value="FAD-bd_PCMH_sub2"/>
</dbReference>
<dbReference type="PANTHER" id="PTHR43099:SF5">
    <property type="entry name" value="HLYC_CORC FAMILY TRANSPORTER"/>
    <property type="match status" value="1"/>
</dbReference>
<proteinExistence type="inferred from homology"/>
<dbReference type="CDD" id="cd04590">
    <property type="entry name" value="CBS_pair_CorC_HlyC_assoc"/>
    <property type="match status" value="1"/>
</dbReference>
<dbReference type="Gene3D" id="3.30.465.10">
    <property type="match status" value="1"/>
</dbReference>